<dbReference type="PROSITE" id="PS50043">
    <property type="entry name" value="HTH_LUXR_2"/>
    <property type="match status" value="1"/>
</dbReference>
<gene>
    <name evidence="2" type="ORF">CHF27_009130</name>
</gene>
<dbReference type="CDD" id="cd06170">
    <property type="entry name" value="LuxR_C_like"/>
    <property type="match status" value="1"/>
</dbReference>
<dbReference type="PANTHER" id="PTHR45566">
    <property type="entry name" value="HTH-TYPE TRANSCRIPTIONAL REGULATOR YHJB-RELATED"/>
    <property type="match status" value="1"/>
</dbReference>
<dbReference type="Pfam" id="PF00196">
    <property type="entry name" value="GerE"/>
    <property type="match status" value="1"/>
</dbReference>
<dbReference type="PANTHER" id="PTHR45566:SF1">
    <property type="entry name" value="HTH-TYPE TRANSCRIPTIONAL REGULATOR YHJB-RELATED"/>
    <property type="match status" value="1"/>
</dbReference>
<dbReference type="OrthoDB" id="9795108at2"/>
<organism evidence="2 3">
    <name type="scientific">Romboutsia maritimum</name>
    <dbReference type="NCBI Taxonomy" id="2020948"/>
    <lineage>
        <taxon>Bacteria</taxon>
        <taxon>Bacillati</taxon>
        <taxon>Bacillota</taxon>
        <taxon>Clostridia</taxon>
        <taxon>Peptostreptococcales</taxon>
        <taxon>Peptostreptococcaceae</taxon>
        <taxon>Romboutsia</taxon>
    </lineage>
</organism>
<feature type="domain" description="HTH luxR-type" evidence="1">
    <location>
        <begin position="136"/>
        <end position="201"/>
    </location>
</feature>
<dbReference type="GO" id="GO:0006355">
    <property type="term" value="P:regulation of DNA-templated transcription"/>
    <property type="evidence" value="ECO:0007669"/>
    <property type="project" value="InterPro"/>
</dbReference>
<keyword evidence="2" id="KW-0238">DNA-binding</keyword>
<accession>A0A371IS46</accession>
<dbReference type="GO" id="GO:0003677">
    <property type="term" value="F:DNA binding"/>
    <property type="evidence" value="ECO:0007669"/>
    <property type="project" value="UniProtKB-KW"/>
</dbReference>
<dbReference type="AlphaFoldDB" id="A0A371IS46"/>
<comment type="caution">
    <text evidence="2">The sequence shown here is derived from an EMBL/GenBank/DDBJ whole genome shotgun (WGS) entry which is preliminary data.</text>
</comment>
<dbReference type="PRINTS" id="PR00038">
    <property type="entry name" value="HTHLUXR"/>
</dbReference>
<dbReference type="Proteomes" id="UP000243494">
    <property type="component" value="Unassembled WGS sequence"/>
</dbReference>
<proteinExistence type="predicted"/>
<dbReference type="Gene3D" id="3.40.50.2300">
    <property type="match status" value="1"/>
</dbReference>
<keyword evidence="3" id="KW-1185">Reference proteome</keyword>
<sequence length="207" mass="24243">MKVLIISKSFIVKEAIAVLFRDTFNIKSIEIISNLEEIKKEELNEYNFIFIEIDLENKKEAEFICDNRKSRDDTRIMALDLSINENLFVKLVKHGIDGYITNVCNKEEFDFIVKNISKGKKYYDPGLMELAINSKSCINHNKLTKREKEVMEKVSKGCNNREVAESLCITEYTVKKHISSIFNKLDLRSRQDIIIYVKDNYKKIENL</sequence>
<evidence type="ECO:0000313" key="3">
    <source>
        <dbReference type="Proteomes" id="UP000243494"/>
    </source>
</evidence>
<dbReference type="InterPro" id="IPR000792">
    <property type="entry name" value="Tscrpt_reg_LuxR_C"/>
</dbReference>
<name>A0A371IS46_9FIRM</name>
<evidence type="ECO:0000313" key="2">
    <source>
        <dbReference type="EMBL" id="RDY23294.1"/>
    </source>
</evidence>
<dbReference type="SUPFAM" id="SSF46894">
    <property type="entry name" value="C-terminal effector domain of the bipartite response regulators"/>
    <property type="match status" value="1"/>
</dbReference>
<dbReference type="PROSITE" id="PS00622">
    <property type="entry name" value="HTH_LUXR_1"/>
    <property type="match status" value="1"/>
</dbReference>
<dbReference type="EMBL" id="NOJZ02000015">
    <property type="protein sequence ID" value="RDY23294.1"/>
    <property type="molecule type" value="Genomic_DNA"/>
</dbReference>
<protein>
    <submittedName>
        <fullName evidence="2">DNA-binding response regulator</fullName>
    </submittedName>
</protein>
<evidence type="ECO:0000259" key="1">
    <source>
        <dbReference type="PROSITE" id="PS50043"/>
    </source>
</evidence>
<dbReference type="SUPFAM" id="SSF52172">
    <property type="entry name" value="CheY-like"/>
    <property type="match status" value="1"/>
</dbReference>
<dbReference type="SMART" id="SM00421">
    <property type="entry name" value="HTH_LUXR"/>
    <property type="match status" value="1"/>
</dbReference>
<dbReference type="InterPro" id="IPR011006">
    <property type="entry name" value="CheY-like_superfamily"/>
</dbReference>
<reference evidence="2 3" key="1">
    <citation type="journal article" date="2017" name="Genome Announc.">
        <title>Draft Genome Sequence of Romboutsia maritimum sp. nov. Strain CCRI-22766(T), Isolated from Coastal Estuarine Mud.</title>
        <authorList>
            <person name="Maheux A.F."/>
            <person name="Boudreau D.K."/>
            <person name="Berube E."/>
            <person name="Boissinot M."/>
            <person name="Raymond F."/>
            <person name="Brodeur S."/>
            <person name="Corbeil J."/>
            <person name="Brightwell G."/>
            <person name="Broda D."/>
            <person name="Omar R.F."/>
            <person name="Bergeron M.G."/>
        </authorList>
    </citation>
    <scope>NUCLEOTIDE SEQUENCE [LARGE SCALE GENOMIC DNA]</scope>
    <source>
        <strain evidence="2 3">CCRI-22766</strain>
    </source>
</reference>
<dbReference type="RefSeq" id="WP_095406333.1">
    <property type="nucleotide sequence ID" value="NZ_NOJZ02000015.1"/>
</dbReference>
<dbReference type="InterPro" id="IPR016032">
    <property type="entry name" value="Sig_transdc_resp-reg_C-effctor"/>
</dbReference>
<dbReference type="InterPro" id="IPR051015">
    <property type="entry name" value="EvgA-like"/>
</dbReference>